<evidence type="ECO:0000313" key="2">
    <source>
        <dbReference type="EMBL" id="SEL51493.1"/>
    </source>
</evidence>
<gene>
    <name evidence="2" type="ORF">SAMN05414137_109217</name>
</gene>
<evidence type="ECO:0000313" key="3">
    <source>
        <dbReference type="Proteomes" id="UP000183015"/>
    </source>
</evidence>
<reference evidence="3" key="1">
    <citation type="submission" date="2016-10" db="EMBL/GenBank/DDBJ databases">
        <authorList>
            <person name="Varghese N."/>
        </authorList>
    </citation>
    <scope>NUCLEOTIDE SEQUENCE [LARGE SCALE GENOMIC DNA]</scope>
    <source>
        <strain evidence="3">DSM 45096 / BCRC 16803 / CGMCC 4.1857 / CIP 109030 / JCM 12277 / KCTC 19219 / NBRC 100920 / 33214</strain>
    </source>
</reference>
<organism evidence="2 3">
    <name type="scientific">Streptacidiphilus jiangxiensis</name>
    <dbReference type="NCBI Taxonomy" id="235985"/>
    <lineage>
        <taxon>Bacteria</taxon>
        <taxon>Bacillati</taxon>
        <taxon>Actinomycetota</taxon>
        <taxon>Actinomycetes</taxon>
        <taxon>Kitasatosporales</taxon>
        <taxon>Streptomycetaceae</taxon>
        <taxon>Streptacidiphilus</taxon>
    </lineage>
</organism>
<proteinExistence type="predicted"/>
<protein>
    <submittedName>
        <fullName evidence="2">Uncharacterized protein</fullName>
    </submittedName>
</protein>
<sequence length="106" mass="11498">MQTSHGFVPYPRPVDETTPFPPVTVRHGRLGRPAVCQASDLAAPHTGDSSDDRGSGSTLSVYLPPGTPERVRELLHEQIAGLLSRTRRGFGPQVVWHPGNPLNLPE</sequence>
<evidence type="ECO:0000256" key="1">
    <source>
        <dbReference type="SAM" id="MobiDB-lite"/>
    </source>
</evidence>
<keyword evidence="3" id="KW-1185">Reference proteome</keyword>
<feature type="region of interest" description="Disordered" evidence="1">
    <location>
        <begin position="1"/>
        <end position="60"/>
    </location>
</feature>
<dbReference type="Proteomes" id="UP000183015">
    <property type="component" value="Unassembled WGS sequence"/>
</dbReference>
<accession>A0A1H7QU85</accession>
<name>A0A1H7QU85_STRJI</name>
<dbReference type="EMBL" id="FOAZ01000009">
    <property type="protein sequence ID" value="SEL51493.1"/>
    <property type="molecule type" value="Genomic_DNA"/>
</dbReference>
<dbReference type="AlphaFoldDB" id="A0A1H7QU85"/>